<organism evidence="2">
    <name type="scientific">marine sediment metagenome</name>
    <dbReference type="NCBI Taxonomy" id="412755"/>
    <lineage>
        <taxon>unclassified sequences</taxon>
        <taxon>metagenomes</taxon>
        <taxon>ecological metagenomes</taxon>
    </lineage>
</organism>
<accession>A0A0F9A137</accession>
<comment type="caution">
    <text evidence="2">The sequence shown here is derived from an EMBL/GenBank/DDBJ whole genome shotgun (WGS) entry which is preliminary data.</text>
</comment>
<reference evidence="2" key="1">
    <citation type="journal article" date="2015" name="Nature">
        <title>Complex archaea that bridge the gap between prokaryotes and eukaryotes.</title>
        <authorList>
            <person name="Spang A."/>
            <person name="Saw J.H."/>
            <person name="Jorgensen S.L."/>
            <person name="Zaremba-Niedzwiedzka K."/>
            <person name="Martijn J."/>
            <person name="Lind A.E."/>
            <person name="van Eijk R."/>
            <person name="Schleper C."/>
            <person name="Guy L."/>
            <person name="Ettema T.J."/>
        </authorList>
    </citation>
    <scope>NUCLEOTIDE SEQUENCE</scope>
</reference>
<proteinExistence type="predicted"/>
<dbReference type="AlphaFoldDB" id="A0A0F9A137"/>
<feature type="compositionally biased region" description="Low complexity" evidence="1">
    <location>
        <begin position="93"/>
        <end position="121"/>
    </location>
</feature>
<protein>
    <submittedName>
        <fullName evidence="2">Uncharacterized protein</fullName>
    </submittedName>
</protein>
<gene>
    <name evidence="2" type="ORF">LCGC14_2969440</name>
</gene>
<name>A0A0F9A137_9ZZZZ</name>
<evidence type="ECO:0000313" key="2">
    <source>
        <dbReference type="EMBL" id="KKK65906.1"/>
    </source>
</evidence>
<dbReference type="EMBL" id="LAZR01060335">
    <property type="protein sequence ID" value="KKK65906.1"/>
    <property type="molecule type" value="Genomic_DNA"/>
</dbReference>
<sequence length="121" mass="12571">MTPYNGKTTKHRIRPPQIDHTAPSCKLGAEVTYARGPAPVTFDETTVDAIAGLLGAEARRAPFDVPKLPPGREGQPPTEKAEPVYQMTVPSRGASRCCSPSGPPSAASTCASAGPTGPFGR</sequence>
<feature type="region of interest" description="Disordered" evidence="1">
    <location>
        <begin position="62"/>
        <end position="121"/>
    </location>
</feature>
<feature type="region of interest" description="Disordered" evidence="1">
    <location>
        <begin position="1"/>
        <end position="23"/>
    </location>
</feature>
<evidence type="ECO:0000256" key="1">
    <source>
        <dbReference type="SAM" id="MobiDB-lite"/>
    </source>
</evidence>